<keyword evidence="4 7" id="KW-0233">DNA recombination</keyword>
<dbReference type="PANTHER" id="PTHR33991:SF1">
    <property type="entry name" value="DNA REPAIR PROTEIN RECO"/>
    <property type="match status" value="1"/>
</dbReference>
<evidence type="ECO:0000313" key="10">
    <source>
        <dbReference type="Proteomes" id="UP000189674"/>
    </source>
</evidence>
<dbReference type="OrthoDB" id="9797083at2"/>
<protein>
    <recommendedName>
        <fullName evidence="2 7">DNA repair protein RecO</fullName>
    </recommendedName>
    <alternativeName>
        <fullName evidence="6 7">Recombination protein O</fullName>
    </alternativeName>
</protein>
<gene>
    <name evidence="7 9" type="primary">recO</name>
    <name evidence="9" type="ORF">STSP2_00776</name>
</gene>
<dbReference type="InterPro" id="IPR042242">
    <property type="entry name" value="RecO_C"/>
</dbReference>
<dbReference type="Pfam" id="PF02565">
    <property type="entry name" value="RecO_C"/>
    <property type="match status" value="1"/>
</dbReference>
<evidence type="ECO:0000256" key="5">
    <source>
        <dbReference type="ARBA" id="ARBA00023204"/>
    </source>
</evidence>
<keyword evidence="10" id="KW-1185">Reference proteome</keyword>
<evidence type="ECO:0000256" key="4">
    <source>
        <dbReference type="ARBA" id="ARBA00023172"/>
    </source>
</evidence>
<feature type="domain" description="DNA replication/recombination mediator RecO N-terminal" evidence="8">
    <location>
        <begin position="1"/>
        <end position="74"/>
    </location>
</feature>
<dbReference type="NCBIfam" id="TIGR00613">
    <property type="entry name" value="reco"/>
    <property type="match status" value="1"/>
</dbReference>
<organism evidence="9 10">
    <name type="scientific">Anaerohalosphaera lusitana</name>
    <dbReference type="NCBI Taxonomy" id="1936003"/>
    <lineage>
        <taxon>Bacteria</taxon>
        <taxon>Pseudomonadati</taxon>
        <taxon>Planctomycetota</taxon>
        <taxon>Phycisphaerae</taxon>
        <taxon>Sedimentisphaerales</taxon>
        <taxon>Anaerohalosphaeraceae</taxon>
        <taxon>Anaerohalosphaera</taxon>
    </lineage>
</organism>
<dbReference type="InterPro" id="IPR037278">
    <property type="entry name" value="ARFGAP/RecO"/>
</dbReference>
<dbReference type="GO" id="GO:0006302">
    <property type="term" value="P:double-strand break repair"/>
    <property type="evidence" value="ECO:0007669"/>
    <property type="project" value="TreeGrafter"/>
</dbReference>
<dbReference type="KEGG" id="alus:STSP2_00776"/>
<dbReference type="InterPro" id="IPR012340">
    <property type="entry name" value="NA-bd_OB-fold"/>
</dbReference>
<dbReference type="PANTHER" id="PTHR33991">
    <property type="entry name" value="DNA REPAIR PROTEIN RECO"/>
    <property type="match status" value="1"/>
</dbReference>
<dbReference type="InterPro" id="IPR003717">
    <property type="entry name" value="RecO"/>
</dbReference>
<dbReference type="Gene3D" id="2.40.50.140">
    <property type="entry name" value="Nucleic acid-binding proteins"/>
    <property type="match status" value="1"/>
</dbReference>
<dbReference type="EMBL" id="CP019791">
    <property type="protein sequence ID" value="AQT67628.1"/>
    <property type="molecule type" value="Genomic_DNA"/>
</dbReference>
<evidence type="ECO:0000256" key="3">
    <source>
        <dbReference type="ARBA" id="ARBA00022763"/>
    </source>
</evidence>
<dbReference type="RefSeq" id="WP_146659974.1">
    <property type="nucleotide sequence ID" value="NZ_CP019791.1"/>
</dbReference>
<evidence type="ECO:0000256" key="6">
    <source>
        <dbReference type="ARBA" id="ARBA00033409"/>
    </source>
</evidence>
<proteinExistence type="inferred from homology"/>
<evidence type="ECO:0000259" key="8">
    <source>
        <dbReference type="Pfam" id="PF11967"/>
    </source>
</evidence>
<evidence type="ECO:0000256" key="2">
    <source>
        <dbReference type="ARBA" id="ARBA00021310"/>
    </source>
</evidence>
<dbReference type="Gene3D" id="1.20.1440.120">
    <property type="entry name" value="Recombination protein O, C-terminal domain"/>
    <property type="match status" value="1"/>
</dbReference>
<evidence type="ECO:0000256" key="1">
    <source>
        <dbReference type="ARBA" id="ARBA00007452"/>
    </source>
</evidence>
<dbReference type="STRING" id="1936003.STSP2_00776"/>
<evidence type="ECO:0000256" key="7">
    <source>
        <dbReference type="HAMAP-Rule" id="MF_00201"/>
    </source>
</evidence>
<dbReference type="GO" id="GO:0006310">
    <property type="term" value="P:DNA recombination"/>
    <property type="evidence" value="ECO:0007669"/>
    <property type="project" value="UniProtKB-UniRule"/>
</dbReference>
<comment type="function">
    <text evidence="7">Involved in DNA repair and RecF pathway recombination.</text>
</comment>
<reference evidence="10" key="1">
    <citation type="submission" date="2017-02" db="EMBL/GenBank/DDBJ databases">
        <title>Comparative genomics and description of representatives of a novel lineage of planctomycetes thriving in anoxic sediments.</title>
        <authorList>
            <person name="Spring S."/>
            <person name="Bunk B."/>
            <person name="Sproer C."/>
        </authorList>
    </citation>
    <scope>NUCLEOTIDE SEQUENCE [LARGE SCALE GENOMIC DNA]</scope>
    <source>
        <strain evidence="10">ST-NAGAB-D1</strain>
    </source>
</reference>
<dbReference type="InterPro" id="IPR022572">
    <property type="entry name" value="DNA_rep/recomb_RecO_N"/>
</dbReference>
<accession>A0A1U9NIQ9</accession>
<dbReference type="Pfam" id="PF11967">
    <property type="entry name" value="RecO_N"/>
    <property type="match status" value="1"/>
</dbReference>
<evidence type="ECO:0000313" key="9">
    <source>
        <dbReference type="EMBL" id="AQT67628.1"/>
    </source>
</evidence>
<sequence>MRNKDIAICLRTVDYSETSQIATLFCREAGKISAIAKGSRRKKSSFDGPLEIFTYGDVIYTLPKQDGSLATLIELDQRPVFVGLRHRLYTMNCALFAAELTNKFTQDFDPHPDLFDNFVQFLQDLRTSEDETAAIRLLVIFQLTLLSDIGSGLILSRCANCSAPYSSTWPRIYFTSQAHGIVCPDCEISYPDKIRLSRTSAACISDLQKFKNADPDRVREIERLLVRHFTELLHKPPRMAKFFS</sequence>
<dbReference type="GO" id="GO:0043590">
    <property type="term" value="C:bacterial nucleoid"/>
    <property type="evidence" value="ECO:0007669"/>
    <property type="project" value="TreeGrafter"/>
</dbReference>
<dbReference type="SUPFAM" id="SSF50249">
    <property type="entry name" value="Nucleic acid-binding proteins"/>
    <property type="match status" value="1"/>
</dbReference>
<keyword evidence="3 7" id="KW-0227">DNA damage</keyword>
<comment type="similarity">
    <text evidence="1 7">Belongs to the RecO family.</text>
</comment>
<dbReference type="HAMAP" id="MF_00201">
    <property type="entry name" value="RecO"/>
    <property type="match status" value="1"/>
</dbReference>
<name>A0A1U9NIQ9_9BACT</name>
<dbReference type="Proteomes" id="UP000189674">
    <property type="component" value="Chromosome"/>
</dbReference>
<dbReference type="AlphaFoldDB" id="A0A1U9NIQ9"/>
<keyword evidence="5 7" id="KW-0234">DNA repair</keyword>
<dbReference type="SUPFAM" id="SSF57863">
    <property type="entry name" value="ArfGap/RecO-like zinc finger"/>
    <property type="match status" value="1"/>
</dbReference>